<name>A0A7C5Z1P2_9FIRM</name>
<evidence type="ECO:0000313" key="1">
    <source>
        <dbReference type="EMBL" id="HHS01913.1"/>
    </source>
</evidence>
<dbReference type="EMBL" id="DRUZ01000066">
    <property type="protein sequence ID" value="HHS01913.1"/>
    <property type="molecule type" value="Genomic_DNA"/>
</dbReference>
<comment type="caution">
    <text evidence="1">The sequence shown here is derived from an EMBL/GenBank/DDBJ whole genome shotgun (WGS) entry which is preliminary data.</text>
</comment>
<proteinExistence type="predicted"/>
<gene>
    <name evidence="1" type="ORF">ENL71_05220</name>
</gene>
<dbReference type="AlphaFoldDB" id="A0A7C5Z1P2"/>
<sequence length="173" mass="20456">MKFLSKKLWLYIVVMLLFELSGCKKIVQSPSLKIFPNYIAKGYVEISSKDGVSKYSFLEKRIDRKVEVEFVKGTRKIKLTKEDGNVLMDGKNIKSIAKDIFLDYYIDKLINAEKYSIVAKQNQTIITLELKGDIRYLHFYFTNKELKKIGVIYQDKRFMKTIYLTEYKKYRKG</sequence>
<reference evidence="1" key="1">
    <citation type="journal article" date="2020" name="mSystems">
        <title>Genome- and Community-Level Interaction Insights into Carbon Utilization and Element Cycling Functions of Hydrothermarchaeota in Hydrothermal Sediment.</title>
        <authorList>
            <person name="Zhou Z."/>
            <person name="Liu Y."/>
            <person name="Xu W."/>
            <person name="Pan J."/>
            <person name="Luo Z.H."/>
            <person name="Li M."/>
        </authorList>
    </citation>
    <scope>NUCLEOTIDE SEQUENCE [LARGE SCALE GENOMIC DNA]</scope>
    <source>
        <strain evidence="1">SpSt-102</strain>
    </source>
</reference>
<accession>A0A7C5Z1P2</accession>
<organism evidence="1">
    <name type="scientific">Caldicellulosiruptor owensensis</name>
    <dbReference type="NCBI Taxonomy" id="55205"/>
    <lineage>
        <taxon>Bacteria</taxon>
        <taxon>Bacillati</taxon>
        <taxon>Bacillota</taxon>
        <taxon>Bacillota incertae sedis</taxon>
        <taxon>Caldicellulosiruptorales</taxon>
        <taxon>Caldicellulosiruptoraceae</taxon>
        <taxon>Caldicellulosiruptor</taxon>
    </lineage>
</organism>
<protein>
    <submittedName>
        <fullName evidence="1">Uncharacterized protein</fullName>
    </submittedName>
</protein>